<feature type="compositionally biased region" description="Polar residues" evidence="1">
    <location>
        <begin position="513"/>
        <end position="527"/>
    </location>
</feature>
<accession>A0AAD4BT35</accession>
<feature type="region of interest" description="Disordered" evidence="1">
    <location>
        <begin position="1121"/>
        <end position="1364"/>
    </location>
</feature>
<feature type="compositionally biased region" description="Polar residues" evidence="1">
    <location>
        <begin position="1345"/>
        <end position="1354"/>
    </location>
</feature>
<comment type="caution">
    <text evidence="2">The sequence shown here is derived from an EMBL/GenBank/DDBJ whole genome shotgun (WGS) entry which is preliminary data.</text>
</comment>
<feature type="compositionally biased region" description="Polar residues" evidence="1">
    <location>
        <begin position="1304"/>
        <end position="1324"/>
    </location>
</feature>
<feature type="region of interest" description="Disordered" evidence="1">
    <location>
        <begin position="419"/>
        <end position="527"/>
    </location>
</feature>
<feature type="region of interest" description="Disordered" evidence="1">
    <location>
        <begin position="42"/>
        <end position="66"/>
    </location>
</feature>
<reference evidence="2" key="1">
    <citation type="submission" date="2019-10" db="EMBL/GenBank/DDBJ databases">
        <authorList>
            <consortium name="DOE Joint Genome Institute"/>
            <person name="Kuo A."/>
            <person name="Miyauchi S."/>
            <person name="Kiss E."/>
            <person name="Drula E."/>
            <person name="Kohler A."/>
            <person name="Sanchez-Garcia M."/>
            <person name="Andreopoulos B."/>
            <person name="Barry K.W."/>
            <person name="Bonito G."/>
            <person name="Buee M."/>
            <person name="Carver A."/>
            <person name="Chen C."/>
            <person name="Cichocki N."/>
            <person name="Clum A."/>
            <person name="Culley D."/>
            <person name="Crous P.W."/>
            <person name="Fauchery L."/>
            <person name="Girlanda M."/>
            <person name="Hayes R."/>
            <person name="Keri Z."/>
            <person name="LaButti K."/>
            <person name="Lipzen A."/>
            <person name="Lombard V."/>
            <person name="Magnuson J."/>
            <person name="Maillard F."/>
            <person name="Morin E."/>
            <person name="Murat C."/>
            <person name="Nolan M."/>
            <person name="Ohm R."/>
            <person name="Pangilinan J."/>
            <person name="Pereira M."/>
            <person name="Perotto S."/>
            <person name="Peter M."/>
            <person name="Riley R."/>
            <person name="Sitrit Y."/>
            <person name="Stielow B."/>
            <person name="Szollosi G."/>
            <person name="Zifcakova L."/>
            <person name="Stursova M."/>
            <person name="Spatafora J.W."/>
            <person name="Tedersoo L."/>
            <person name="Vaario L.-M."/>
            <person name="Yamada A."/>
            <person name="Yan M."/>
            <person name="Wang P."/>
            <person name="Xu J."/>
            <person name="Bruns T."/>
            <person name="Baldrian P."/>
            <person name="Vilgalys R."/>
            <person name="Henrissat B."/>
            <person name="Grigoriev I.V."/>
            <person name="Hibbett D."/>
            <person name="Nagy L.G."/>
            <person name="Martin F.M."/>
        </authorList>
    </citation>
    <scope>NUCLEOTIDE SEQUENCE</scope>
    <source>
        <strain evidence="2">BED1</strain>
    </source>
</reference>
<feature type="compositionally biased region" description="Low complexity" evidence="1">
    <location>
        <begin position="1172"/>
        <end position="1186"/>
    </location>
</feature>
<feature type="region of interest" description="Disordered" evidence="1">
    <location>
        <begin position="751"/>
        <end position="770"/>
    </location>
</feature>
<feature type="compositionally biased region" description="Polar residues" evidence="1">
    <location>
        <begin position="988"/>
        <end position="1004"/>
    </location>
</feature>
<feature type="compositionally biased region" description="Low complexity" evidence="1">
    <location>
        <begin position="54"/>
        <end position="66"/>
    </location>
</feature>
<proteinExistence type="predicted"/>
<feature type="compositionally biased region" description="Polar residues" evidence="1">
    <location>
        <begin position="42"/>
        <end position="53"/>
    </location>
</feature>
<feature type="compositionally biased region" description="Low complexity" evidence="1">
    <location>
        <begin position="888"/>
        <end position="909"/>
    </location>
</feature>
<evidence type="ECO:0000313" key="3">
    <source>
        <dbReference type="Proteomes" id="UP001194468"/>
    </source>
</evidence>
<name>A0AAD4BT35_BOLED</name>
<gene>
    <name evidence="2" type="ORF">L210DRAFT_2240098</name>
</gene>
<feature type="region of interest" description="Disordered" evidence="1">
    <location>
        <begin position="888"/>
        <end position="921"/>
    </location>
</feature>
<keyword evidence="3" id="KW-1185">Reference proteome</keyword>
<feature type="region of interest" description="Disordered" evidence="1">
    <location>
        <begin position="301"/>
        <end position="321"/>
    </location>
</feature>
<dbReference type="EMBL" id="WHUW01000015">
    <property type="protein sequence ID" value="KAF8439020.1"/>
    <property type="molecule type" value="Genomic_DNA"/>
</dbReference>
<feature type="compositionally biased region" description="Polar residues" evidence="1">
    <location>
        <begin position="953"/>
        <end position="970"/>
    </location>
</feature>
<protein>
    <submittedName>
        <fullName evidence="2">Uncharacterized protein</fullName>
    </submittedName>
</protein>
<feature type="compositionally biased region" description="Basic and acidic residues" evidence="1">
    <location>
        <begin position="1007"/>
        <end position="1034"/>
    </location>
</feature>
<feature type="region of interest" description="Disordered" evidence="1">
    <location>
        <begin position="839"/>
        <end position="863"/>
    </location>
</feature>
<feature type="compositionally biased region" description="Basic and acidic residues" evidence="1">
    <location>
        <begin position="1141"/>
        <end position="1153"/>
    </location>
</feature>
<organism evidence="2 3">
    <name type="scientific">Boletus edulis BED1</name>
    <dbReference type="NCBI Taxonomy" id="1328754"/>
    <lineage>
        <taxon>Eukaryota</taxon>
        <taxon>Fungi</taxon>
        <taxon>Dikarya</taxon>
        <taxon>Basidiomycota</taxon>
        <taxon>Agaricomycotina</taxon>
        <taxon>Agaricomycetes</taxon>
        <taxon>Agaricomycetidae</taxon>
        <taxon>Boletales</taxon>
        <taxon>Boletineae</taxon>
        <taxon>Boletaceae</taxon>
        <taxon>Boletoideae</taxon>
        <taxon>Boletus</taxon>
    </lineage>
</organism>
<evidence type="ECO:0000256" key="1">
    <source>
        <dbReference type="SAM" id="MobiDB-lite"/>
    </source>
</evidence>
<feature type="region of interest" description="Disordered" evidence="1">
    <location>
        <begin position="616"/>
        <end position="651"/>
    </location>
</feature>
<reference evidence="2" key="2">
    <citation type="journal article" date="2020" name="Nat. Commun.">
        <title>Large-scale genome sequencing of mycorrhizal fungi provides insights into the early evolution of symbiotic traits.</title>
        <authorList>
            <person name="Miyauchi S."/>
            <person name="Kiss E."/>
            <person name="Kuo A."/>
            <person name="Drula E."/>
            <person name="Kohler A."/>
            <person name="Sanchez-Garcia M."/>
            <person name="Morin E."/>
            <person name="Andreopoulos B."/>
            <person name="Barry K.W."/>
            <person name="Bonito G."/>
            <person name="Buee M."/>
            <person name="Carver A."/>
            <person name="Chen C."/>
            <person name="Cichocki N."/>
            <person name="Clum A."/>
            <person name="Culley D."/>
            <person name="Crous P.W."/>
            <person name="Fauchery L."/>
            <person name="Girlanda M."/>
            <person name="Hayes R.D."/>
            <person name="Keri Z."/>
            <person name="LaButti K."/>
            <person name="Lipzen A."/>
            <person name="Lombard V."/>
            <person name="Magnuson J."/>
            <person name="Maillard F."/>
            <person name="Murat C."/>
            <person name="Nolan M."/>
            <person name="Ohm R.A."/>
            <person name="Pangilinan J."/>
            <person name="Pereira M.F."/>
            <person name="Perotto S."/>
            <person name="Peter M."/>
            <person name="Pfister S."/>
            <person name="Riley R."/>
            <person name="Sitrit Y."/>
            <person name="Stielow J.B."/>
            <person name="Szollosi G."/>
            <person name="Zifcakova L."/>
            <person name="Stursova M."/>
            <person name="Spatafora J.W."/>
            <person name="Tedersoo L."/>
            <person name="Vaario L.M."/>
            <person name="Yamada A."/>
            <person name="Yan M."/>
            <person name="Wang P."/>
            <person name="Xu J."/>
            <person name="Bruns T."/>
            <person name="Baldrian P."/>
            <person name="Vilgalys R."/>
            <person name="Dunand C."/>
            <person name="Henrissat B."/>
            <person name="Grigoriev I.V."/>
            <person name="Hibbett D."/>
            <person name="Nagy L.G."/>
            <person name="Martin F.M."/>
        </authorList>
    </citation>
    <scope>NUCLEOTIDE SEQUENCE</scope>
    <source>
        <strain evidence="2">BED1</strain>
    </source>
</reference>
<feature type="region of interest" description="Disordered" evidence="1">
    <location>
        <begin position="953"/>
        <end position="1064"/>
    </location>
</feature>
<sequence length="1394" mass="147638">MTTAQSELTSPYLDFWRGEPPGPVDSGVFAYPCLEACPQPAAGSSNSRECVQITTPSPSSSSSTSRPTFHFSPYWLDPAAAMRQGHAQPQAWQWYYYDPTRHPPLSSSQLHPTPLASSTAMPGPPLPPLPPVTSPSGITSPITPTANSPTDAHMLDPISASLKSLQSQFMAFQQDLGSVKSDVKDALSQLHTMRTAQNTTVKYIAELQDAVGVSATGARPRGRAKRGRGRGRGGIPGITTESPLEMGDAEVGTVPEKTLVQSVASIQSAIEALLRASHSHIPMIHQEASLPPTLPPFVNNFPGNASIRTPESSHLQSVVHPSQQNLTLQRTQSAFAAESSLPTESSSPFSSIAIPTLEFTTLSQPPPPEKKYADVSIQACLPSPTPTSRSHGLAPGFTPVEWSVDPVMFGRFASNTVQPSAAESSARDNHLPSAPNAITDTQVMRDSHRPLRSLTASDTHLSTCTTSPLSSGPSEPAVNNSSSQPAQPSILPTVPTSSDNFVVPTPGDIIPVTETTPSPSRISDRSSVLQTPILTTESVKTSMESSQMESPVDSQVLVTCPLSSVRDPAMPVSGALGSEEHIGSPVQSHAGLDMEDAQMTLDAEGDAILVTSAAKTAGGSTPTVSKHRRQSPPFDADEEGLRSGLPTPPSETVVDERESWVVSRPTNGHSAARDLKQILDARLPETLPVIPTPQFLTPEPSMGEGLGVVSSTGSGGSFGVLSDLPSPLTPSLHSPFSAAGSSFVEEGAIDGGGQTPAHEVVEEHTNSSGDASVAVVDRDEGAGEVSADAPMDEANLDPRTDQAGVEVSTFEMPVITLTNESRSIAVSDDEASQIPWVAGDVDPSRVPRSPVGQSNVALPERDPSVSVRDVDLTYSPIINGNGYDFHFSSPLRRLSPPTPSTPSRYATPSEPSDSRPTRDHDEDEVWHALMLGGSGVSTPLSGSASLPMLLSHQPSRASSVHPNSLSSQPLSIDPSVLHLHSPEPRLASSYQVSNGSLSPLTSLGDSDVDKDKNSDADHDAARASKTHVHVDTSKSRGRSRGCRSEPCHNPSTFTARAPEESGSVVGAASEVDAGVGDSLARRAESARPVGGPSASVDQLALLARRDPLKICLRIPEAMKGVKRKRNDVDGNEEGQDQGVETVREDGRSVDKDTQVGQRGGVFLGVVPPVQIGATPAPGTRTPTPTASRLAPKSPTGHPLAVDAVEHPDVPIPRKRKKRQSEGGEKGVHAARVVSEVSEKLQPPRIRMVTSDLPTPRRRTKKESERRQIKPQHAPNAKPKSSEKHHVRNGQIVAVASEPEPRSQVPATPSASQPEKANQDAQTPTRTRHRKRQGDRAIKVELSSPGKLSQPSSRSARLVKSSPSKEDVLNAISRSGGTWPELPSVFSNWDIQVCF</sequence>
<dbReference type="Proteomes" id="UP001194468">
    <property type="component" value="Unassembled WGS sequence"/>
</dbReference>
<feature type="region of interest" description="Disordered" evidence="1">
    <location>
        <begin position="216"/>
        <end position="243"/>
    </location>
</feature>
<evidence type="ECO:0000313" key="2">
    <source>
        <dbReference type="EMBL" id="KAF8439020.1"/>
    </source>
</evidence>
<feature type="compositionally biased region" description="Basic residues" evidence="1">
    <location>
        <begin position="220"/>
        <end position="231"/>
    </location>
</feature>
<feature type="compositionally biased region" description="Polar residues" evidence="1">
    <location>
        <begin position="454"/>
        <end position="487"/>
    </location>
</feature>